<dbReference type="VEuPathDB" id="FungiDB:YALI0_C13882g"/>
<keyword evidence="3 10" id="KW-0820">tRNA-binding</keyword>
<comment type="similarity">
    <text evidence="10">Belongs to the class I-like SAM-binding methyltransferase superfamily. TRM11 methyltransferase family.</text>
</comment>
<dbReference type="PRINTS" id="PR00507">
    <property type="entry name" value="N12N6MTFRASE"/>
</dbReference>
<reference evidence="13 14" key="1">
    <citation type="submission" date="2018-07" db="EMBL/GenBank/DDBJ databases">
        <title>Draft Genome Assemblies for Five Robust Yarrowia lipolytica Strains Exhibiting High Lipid Production and Pentose Sugar Utilization and Sugar Alcohol Secretion from Undetoxified Lignocellulosic Biomass Hydrolysates.</title>
        <authorList>
            <consortium name="DOE Joint Genome Institute"/>
            <person name="Walker C."/>
            <person name="Ryu S."/>
            <person name="Na H."/>
            <person name="Zane M."/>
            <person name="LaButti K."/>
            <person name="Lipzen A."/>
            <person name="Haridas S."/>
            <person name="Barry K."/>
            <person name="Grigoriev I.V."/>
            <person name="Quarterman J."/>
            <person name="Slininger P."/>
            <person name="Dien B."/>
            <person name="Trinh C.T."/>
        </authorList>
    </citation>
    <scope>NUCLEOTIDE SEQUENCE [LARGE SCALE GENOMIC DNA]</scope>
    <source>
        <strain evidence="13 14">YB392</strain>
    </source>
</reference>
<evidence type="ECO:0000256" key="8">
    <source>
        <dbReference type="ARBA" id="ARBA00022884"/>
    </source>
</evidence>
<dbReference type="GO" id="GO:0005737">
    <property type="term" value="C:cytoplasm"/>
    <property type="evidence" value="ECO:0007669"/>
    <property type="project" value="UniProtKB-SubCell"/>
</dbReference>
<dbReference type="GO" id="GO:0160102">
    <property type="term" value="F:tRNA (guanine(10)-N2)-methyltransferase activity"/>
    <property type="evidence" value="ECO:0007669"/>
    <property type="project" value="UniProtKB-EC"/>
</dbReference>
<dbReference type="GO" id="GO:0030488">
    <property type="term" value="P:tRNA methylation"/>
    <property type="evidence" value="ECO:0007669"/>
    <property type="project" value="EnsemblFungi"/>
</dbReference>
<comment type="subcellular location">
    <subcellularLocation>
        <location evidence="1">Cytoplasm</location>
    </subcellularLocation>
</comment>
<dbReference type="InterPro" id="IPR059073">
    <property type="entry name" value="TRMT11_N"/>
</dbReference>
<keyword evidence="5 10" id="KW-0808">Transferase</keyword>
<dbReference type="InterPro" id="IPR002052">
    <property type="entry name" value="DNA_methylase_N6_adenine_CS"/>
</dbReference>
<dbReference type="PROSITE" id="PS00092">
    <property type="entry name" value="N6_MTASE"/>
    <property type="match status" value="1"/>
</dbReference>
<protein>
    <recommendedName>
        <fullName evidence="9">tRNA (guanine(10)-N(2))-methyltransferase</fullName>
        <ecNumber evidence="9">2.1.1.214</ecNumber>
    </recommendedName>
</protein>
<keyword evidence="6 10" id="KW-0949">S-adenosyl-L-methionine</keyword>
<dbReference type="GO" id="GO:0043528">
    <property type="term" value="C:tRNA (m2G10) methyltransferase complex"/>
    <property type="evidence" value="ECO:0007669"/>
    <property type="project" value="EnsemblFungi"/>
</dbReference>
<keyword evidence="7 10" id="KW-0819">tRNA processing</keyword>
<dbReference type="OrthoDB" id="296065at2759"/>
<dbReference type="PIRSF" id="PIRSF017259">
    <property type="entry name" value="tRNA_mtfrase_TRM11"/>
    <property type="match status" value="1"/>
</dbReference>
<dbReference type="Proteomes" id="UP000256601">
    <property type="component" value="Unassembled WGS sequence"/>
</dbReference>
<evidence type="ECO:0000256" key="1">
    <source>
        <dbReference type="ARBA" id="ARBA00004496"/>
    </source>
</evidence>
<dbReference type="PANTHER" id="PTHR13370">
    <property type="entry name" value="RNA METHYLASE-RELATED"/>
    <property type="match status" value="1"/>
</dbReference>
<evidence type="ECO:0000259" key="11">
    <source>
        <dbReference type="Pfam" id="PF01170"/>
    </source>
</evidence>
<feature type="domain" description="tRNA (guanine(10)-N(2))-methyltransferase TRMT11 N-terminal" evidence="12">
    <location>
        <begin position="1"/>
        <end position="171"/>
    </location>
</feature>
<evidence type="ECO:0000256" key="2">
    <source>
        <dbReference type="ARBA" id="ARBA00022490"/>
    </source>
</evidence>
<dbReference type="InterPro" id="IPR016691">
    <property type="entry name" value="TRMT11"/>
</dbReference>
<dbReference type="InterPro" id="IPR000241">
    <property type="entry name" value="RlmKL-like_Mtase"/>
</dbReference>
<name>A0A371C5Q1_YARLL</name>
<organism evidence="13 14">
    <name type="scientific">Yarrowia lipolytica</name>
    <name type="common">Candida lipolytica</name>
    <dbReference type="NCBI Taxonomy" id="4952"/>
    <lineage>
        <taxon>Eukaryota</taxon>
        <taxon>Fungi</taxon>
        <taxon>Dikarya</taxon>
        <taxon>Ascomycota</taxon>
        <taxon>Saccharomycotina</taxon>
        <taxon>Dipodascomycetes</taxon>
        <taxon>Dipodascales</taxon>
        <taxon>Dipodascales incertae sedis</taxon>
        <taxon>Yarrowia</taxon>
    </lineage>
</organism>
<keyword evidence="4 10" id="KW-0489">Methyltransferase</keyword>
<dbReference type="InterPro" id="IPR029063">
    <property type="entry name" value="SAM-dependent_MTases_sf"/>
</dbReference>
<keyword evidence="8 10" id="KW-0694">RNA-binding</keyword>
<dbReference type="GO" id="GO:0000049">
    <property type="term" value="F:tRNA binding"/>
    <property type="evidence" value="ECO:0007669"/>
    <property type="project" value="UniProtKB-UniRule"/>
</dbReference>
<dbReference type="VEuPathDB" id="FungiDB:YALI1_C19510g"/>
<dbReference type="CDD" id="cd02440">
    <property type="entry name" value="AdoMet_MTases"/>
    <property type="match status" value="1"/>
</dbReference>
<dbReference type="Pfam" id="PF25904">
    <property type="entry name" value="Tmrp11_N"/>
    <property type="match status" value="1"/>
</dbReference>
<dbReference type="EC" id="2.1.1.214" evidence="9"/>
<dbReference type="PANTHER" id="PTHR13370:SF3">
    <property type="entry name" value="TRNA (GUANINE(10)-N2)-METHYLTRANSFERASE HOMOLOG"/>
    <property type="match status" value="1"/>
</dbReference>
<proteinExistence type="inferred from homology"/>
<evidence type="ECO:0000256" key="9">
    <source>
        <dbReference type="ARBA" id="ARBA00066937"/>
    </source>
</evidence>
<sequence>MKYLLLLSQTHMQFRLAELTALAQLENIAVDLSSHDESSPFMIVELENDEAAKKLIRRSVLAKSIYELWGGPAASMEELHEQIKTQTSQLWPKYATDSFKFEIIGYQSSRPKEEFIKMVEGFSYMDFKGKIKMKSPDHVFTILEDYRVIGQNPEPAPARIFFGRHIANSNRSAMDTFDLKKRKYIGTTSFDAELSLLTCNLAHVKRNGLMYDPFAGTGSFLVAAAAFGALTVGSDIDVRMIRGKGKGCDIPANFKQYNSVNRLLDVLAVDFTNNSFRKGLKFDSIVCDPPYGVREGLKVLGVREEDVEKKKHLETTLVDGQLAHTRRDYIPPKKPFEFGKMMDALLSFSAERLVEDGRLAFWMPTANQDYTDAEIPLHEDLELICNCVQDFNQWSRRCLVYRRRKEGDKGELRKTEGGKAEDFRVKYFKGFKNE</sequence>
<evidence type="ECO:0000259" key="12">
    <source>
        <dbReference type="Pfam" id="PF25904"/>
    </source>
</evidence>
<dbReference type="SUPFAM" id="SSF53335">
    <property type="entry name" value="S-adenosyl-L-methionine-dependent methyltransferases"/>
    <property type="match status" value="1"/>
</dbReference>
<dbReference type="OMA" id="AFNKWSR"/>
<evidence type="ECO:0000256" key="6">
    <source>
        <dbReference type="ARBA" id="ARBA00022691"/>
    </source>
</evidence>
<feature type="domain" description="Ribosomal RNA large subunit methyltransferase K/L-like methyltransferase" evidence="11">
    <location>
        <begin position="181"/>
        <end position="296"/>
    </location>
</feature>
<dbReference type="PROSITE" id="PS51627">
    <property type="entry name" value="SAM_MT_TRM11"/>
    <property type="match status" value="1"/>
</dbReference>
<evidence type="ECO:0000313" key="13">
    <source>
        <dbReference type="EMBL" id="RDW25631.1"/>
    </source>
</evidence>
<evidence type="ECO:0000256" key="4">
    <source>
        <dbReference type="ARBA" id="ARBA00022603"/>
    </source>
</evidence>
<evidence type="ECO:0000256" key="5">
    <source>
        <dbReference type="ARBA" id="ARBA00022679"/>
    </source>
</evidence>
<evidence type="ECO:0000256" key="3">
    <source>
        <dbReference type="ARBA" id="ARBA00022555"/>
    </source>
</evidence>
<evidence type="ECO:0000256" key="10">
    <source>
        <dbReference type="PROSITE-ProRule" id="PRU00959"/>
    </source>
</evidence>
<dbReference type="EMBL" id="KZ857336">
    <property type="protein sequence ID" value="RDW25631.1"/>
    <property type="molecule type" value="Genomic_DNA"/>
</dbReference>
<evidence type="ECO:0000313" key="14">
    <source>
        <dbReference type="Proteomes" id="UP000256601"/>
    </source>
</evidence>
<accession>A0A371C5Q1</accession>
<gene>
    <name evidence="13" type="ORF">B0I71DRAFT_132288</name>
</gene>
<evidence type="ECO:0000256" key="7">
    <source>
        <dbReference type="ARBA" id="ARBA00022694"/>
    </source>
</evidence>
<keyword evidence="2" id="KW-0963">Cytoplasm</keyword>
<dbReference type="Pfam" id="PF01170">
    <property type="entry name" value="UPF0020"/>
    <property type="match status" value="1"/>
</dbReference>
<dbReference type="Gene3D" id="3.40.50.150">
    <property type="entry name" value="Vaccinia Virus protein VP39"/>
    <property type="match status" value="1"/>
</dbReference>
<dbReference type="AlphaFoldDB" id="A0A371C5Q1"/>